<dbReference type="AlphaFoldDB" id="A0AAX3N4H8"/>
<evidence type="ECO:0000313" key="3">
    <source>
        <dbReference type="EMBL" id="WDI03768.1"/>
    </source>
</evidence>
<dbReference type="InterPro" id="IPR029058">
    <property type="entry name" value="AB_hydrolase_fold"/>
</dbReference>
<evidence type="ECO:0000259" key="1">
    <source>
        <dbReference type="Pfam" id="PF12146"/>
    </source>
</evidence>
<dbReference type="PANTHER" id="PTHR11614">
    <property type="entry name" value="PHOSPHOLIPASE-RELATED"/>
    <property type="match status" value="1"/>
</dbReference>
<dbReference type="InterPro" id="IPR022742">
    <property type="entry name" value="Hydrolase_4"/>
</dbReference>
<proteinExistence type="predicted"/>
<dbReference type="Gene3D" id="3.40.50.1820">
    <property type="entry name" value="alpha/beta hydrolase"/>
    <property type="match status" value="1"/>
</dbReference>
<feature type="domain" description="Serine aminopeptidase S33" evidence="1">
    <location>
        <begin position="29"/>
        <end position="290"/>
    </location>
</feature>
<organism evidence="2 4">
    <name type="scientific">Paenibacillus urinalis</name>
    <dbReference type="NCBI Taxonomy" id="521520"/>
    <lineage>
        <taxon>Bacteria</taxon>
        <taxon>Bacillati</taxon>
        <taxon>Bacillota</taxon>
        <taxon>Bacilli</taxon>
        <taxon>Bacillales</taxon>
        <taxon>Paenibacillaceae</taxon>
        <taxon>Paenibacillus</taxon>
    </lineage>
</organism>
<evidence type="ECO:0000313" key="5">
    <source>
        <dbReference type="Proteomes" id="UP001221519"/>
    </source>
</evidence>
<name>A0AAX3N4H8_9BACL</name>
<dbReference type="Proteomes" id="UP001221519">
    <property type="component" value="Chromosome"/>
</dbReference>
<keyword evidence="5" id="KW-1185">Reference proteome</keyword>
<dbReference type="EMBL" id="CP118101">
    <property type="protein sequence ID" value="WDH84128.1"/>
    <property type="molecule type" value="Genomic_DNA"/>
</dbReference>
<dbReference type="RefSeq" id="WP_274336866.1">
    <property type="nucleotide sequence ID" value="NZ_CP118101.1"/>
</dbReference>
<evidence type="ECO:0000313" key="2">
    <source>
        <dbReference type="EMBL" id="WDH84128.1"/>
    </source>
</evidence>
<protein>
    <submittedName>
        <fullName evidence="2">Lysophospholipase</fullName>
    </submittedName>
</protein>
<evidence type="ECO:0000313" key="4">
    <source>
        <dbReference type="Proteomes" id="UP001220962"/>
    </source>
</evidence>
<dbReference type="EMBL" id="CP118108">
    <property type="protein sequence ID" value="WDI03768.1"/>
    <property type="molecule type" value="Genomic_DNA"/>
</dbReference>
<dbReference type="InterPro" id="IPR051044">
    <property type="entry name" value="MAG_DAG_Lipase"/>
</dbReference>
<dbReference type="SUPFAM" id="SSF53474">
    <property type="entry name" value="alpha/beta-Hydrolases"/>
    <property type="match status" value="1"/>
</dbReference>
<dbReference type="Pfam" id="PF12146">
    <property type="entry name" value="Hydrolase_4"/>
    <property type="match status" value="1"/>
</dbReference>
<accession>A0AAX3N4H8</accession>
<sequence length="311" mass="35794">MQEYTFQLLDSDEVNIFVYRWTPEDHIPVKGIVQIAHGMCETAKRYEELASTLTDHGYIVYGNDHRGHGLTGMAQGMLGDGGPDVFNWMVKDVAELGEFIRKEQPELPLFLLGHSMGSFITQKLMYAHPDLFDGYILSGTNGKRGLLKFGQRLAALQAGLQGQEHRSLLLNAIIFGGYNRAFRPAATPFDWLSNDKEEVRKFVEDPMCGAICTTRFFRCFFDLLMEIHLPKHMSKIPKDKPVYIFSGQRDPVGMYGKGVMSLVETYRELQFADLQYRLYPDGRHEMLHEVNRKEVEQHIVDWLEQHMQQRA</sequence>
<dbReference type="Proteomes" id="UP001220962">
    <property type="component" value="Chromosome"/>
</dbReference>
<reference evidence="2 5" key="1">
    <citation type="submission" date="2023-02" db="EMBL/GenBank/DDBJ databases">
        <title>Pathogen: clinical or host-associated sample.</title>
        <authorList>
            <person name="Hergert J."/>
            <person name="Casey R."/>
            <person name="Wagner J."/>
            <person name="Young E.L."/>
            <person name="Oakeson K.F."/>
        </authorList>
    </citation>
    <scope>NUCLEOTIDE SEQUENCE</scope>
    <source>
        <strain evidence="3 5">2022CK-00829</strain>
        <strain evidence="2">2022CK-00830</strain>
    </source>
</reference>
<gene>
    <name evidence="2" type="ORF">PUW23_07915</name>
    <name evidence="3" type="ORF">PUW25_07390</name>
</gene>